<dbReference type="EMBL" id="QBLH01003815">
    <property type="protein sequence ID" value="TGZ32604.1"/>
    <property type="molecule type" value="Genomic_DNA"/>
</dbReference>
<evidence type="ECO:0000313" key="3">
    <source>
        <dbReference type="Proteomes" id="UP000310200"/>
    </source>
</evidence>
<evidence type="ECO:0000313" key="2">
    <source>
        <dbReference type="EMBL" id="TGZ32604.1"/>
    </source>
</evidence>
<evidence type="ECO:0000256" key="1">
    <source>
        <dbReference type="SAM" id="MobiDB-lite"/>
    </source>
</evidence>
<sequence>MEKEDFAKSSGFSRRTEWLARGAMTLTKGLQGDGEQSGTEPREREKMQRSFPGLGPLASNPMSRNTTTFCLLAITPSTMMTKTKTRTRTRTRMMSIVWEDCYTRLVDLGIYESCLRLSICAECTEPVTSGFL</sequence>
<protein>
    <submittedName>
        <fullName evidence="2">Uncharacterized protein</fullName>
    </submittedName>
</protein>
<feature type="region of interest" description="Disordered" evidence="1">
    <location>
        <begin position="25"/>
        <end position="62"/>
    </location>
</feature>
<accession>A0A4V3S697</accession>
<dbReference type="AlphaFoldDB" id="A0A4V3S697"/>
<gene>
    <name evidence="2" type="ORF">DBV15_08930</name>
</gene>
<organism evidence="2 3">
    <name type="scientific">Temnothorax longispinosus</name>
    <dbReference type="NCBI Taxonomy" id="300112"/>
    <lineage>
        <taxon>Eukaryota</taxon>
        <taxon>Metazoa</taxon>
        <taxon>Ecdysozoa</taxon>
        <taxon>Arthropoda</taxon>
        <taxon>Hexapoda</taxon>
        <taxon>Insecta</taxon>
        <taxon>Pterygota</taxon>
        <taxon>Neoptera</taxon>
        <taxon>Endopterygota</taxon>
        <taxon>Hymenoptera</taxon>
        <taxon>Apocrita</taxon>
        <taxon>Aculeata</taxon>
        <taxon>Formicoidea</taxon>
        <taxon>Formicidae</taxon>
        <taxon>Myrmicinae</taxon>
        <taxon>Temnothorax</taxon>
    </lineage>
</organism>
<proteinExistence type="predicted"/>
<name>A0A4V3S697_9HYME</name>
<reference evidence="2 3" key="1">
    <citation type="journal article" date="2019" name="Philos. Trans. R. Soc. Lond., B, Biol. Sci.">
        <title>Ant behaviour and brain gene expression of defending hosts depend on the ecological success of the intruding social parasite.</title>
        <authorList>
            <person name="Kaur R."/>
            <person name="Stoldt M."/>
            <person name="Jongepier E."/>
            <person name="Feldmeyer B."/>
            <person name="Menzel F."/>
            <person name="Bornberg-Bauer E."/>
            <person name="Foitzik S."/>
        </authorList>
    </citation>
    <scope>NUCLEOTIDE SEQUENCE [LARGE SCALE GENOMIC DNA]</scope>
    <source>
        <tissue evidence="2">Whole body</tissue>
    </source>
</reference>
<keyword evidence="3" id="KW-1185">Reference proteome</keyword>
<comment type="caution">
    <text evidence="2">The sequence shown here is derived from an EMBL/GenBank/DDBJ whole genome shotgun (WGS) entry which is preliminary data.</text>
</comment>
<dbReference type="Proteomes" id="UP000310200">
    <property type="component" value="Unassembled WGS sequence"/>
</dbReference>